<evidence type="ECO:0000313" key="2">
    <source>
        <dbReference type="Proteomes" id="UP000319837"/>
    </source>
</evidence>
<protein>
    <submittedName>
        <fullName evidence="1">Uncharacterized protein</fullName>
    </submittedName>
</protein>
<proteinExistence type="predicted"/>
<dbReference type="EMBL" id="RIBP01000004">
    <property type="protein sequence ID" value="TRZ36751.1"/>
    <property type="molecule type" value="Genomic_DNA"/>
</dbReference>
<name>A0A553SIE4_NIACI</name>
<comment type="caution">
    <text evidence="1">The sequence shown here is derived from an EMBL/GenBank/DDBJ whole genome shotgun (WGS) entry which is preliminary data.</text>
</comment>
<reference evidence="2" key="1">
    <citation type="submission" date="2018-10" db="EMBL/GenBank/DDBJ databases">
        <title>FDA dAtabase for Regulatory Grade micrObial Sequences (FDA-ARGOS): Supporting development and validation of Infectious Disease Dx tests.</title>
        <authorList>
            <person name="Minogue T."/>
            <person name="Wolcott M."/>
            <person name="Wasieloski L."/>
            <person name="Aguilar W."/>
            <person name="Moore D."/>
            <person name="Tallon L."/>
            <person name="Sadzewicz L."/>
            <person name="Sengamalay N."/>
            <person name="Ott S."/>
            <person name="Godinez A."/>
            <person name="Nagaraj S."/>
            <person name="Vavikolanu K."/>
            <person name="Vyas G."/>
            <person name="Nadendla S."/>
            <person name="George J."/>
            <person name="Sichtig H."/>
        </authorList>
    </citation>
    <scope>NUCLEOTIDE SEQUENCE [LARGE SCALE GENOMIC DNA]</scope>
    <source>
        <strain evidence="2">FDAARGOS_343</strain>
    </source>
</reference>
<sequence>MLKMKNSIFKRSLVIILLISLIMTALLLVNRQTEAVSDTYNEDGLIEQRELNISVNDENRKFVIINSGLSSNKINKLTDELKIVYKKMMELNDSPTYTPPKKILIELNKSNLISYAQKNKVVLYNMYSDNYLLVHELSHTLFGFGNSNNNEFYGNYGFLTQEGLAVFLQFYLEPDKSVFPNNSVNPDKIVKYLMGKQEVISLSKLGNPETAMNYFSIEGNTQTSYKTWISYVEAGSFVQFIINQYSFEELFKIYNTEDLEASVSSVLHKSLTELEEEWLSYIDTVSDLSQQDKDNIIFYLK</sequence>
<accession>A0A553SIE4</accession>
<organism evidence="1 2">
    <name type="scientific">Niallia circulans</name>
    <name type="common">Bacillus circulans</name>
    <dbReference type="NCBI Taxonomy" id="1397"/>
    <lineage>
        <taxon>Bacteria</taxon>
        <taxon>Bacillati</taxon>
        <taxon>Bacillota</taxon>
        <taxon>Bacilli</taxon>
        <taxon>Bacillales</taxon>
        <taxon>Bacillaceae</taxon>
        <taxon>Niallia</taxon>
    </lineage>
</organism>
<dbReference type="Proteomes" id="UP000319837">
    <property type="component" value="Unassembled WGS sequence"/>
</dbReference>
<dbReference type="AlphaFoldDB" id="A0A553SIE4"/>
<evidence type="ECO:0000313" key="1">
    <source>
        <dbReference type="EMBL" id="TRZ36751.1"/>
    </source>
</evidence>
<dbReference type="RefSeq" id="WP_185765153.1">
    <property type="nucleotide sequence ID" value="NZ_RIBP01000004.1"/>
</dbReference>
<gene>
    <name evidence="1" type="ORF">CEQ21_14650</name>
</gene>